<dbReference type="EMBL" id="CAJVPW010003512">
    <property type="protein sequence ID" value="CAG8525308.1"/>
    <property type="molecule type" value="Genomic_DNA"/>
</dbReference>
<accession>A0ACA9LH50</accession>
<dbReference type="Proteomes" id="UP000789366">
    <property type="component" value="Unassembled WGS sequence"/>
</dbReference>
<protein>
    <submittedName>
        <fullName evidence="1">480_t:CDS:1</fullName>
    </submittedName>
</protein>
<sequence>MSFPQNFTLLTSSILEDTVNLVKCDLGYYYIECHDKKSILRTPDVDDALGISNGKRSPPKSFILFRKSFQMSITEMCLKIERAQISKHATNVWAYIKEFEPHLWQYFKQVSAKAADRYNNSNLKIFIFDVESYRSSGNEQISRETMDSSPHPSFEDDFLTDEFTFDLPGPDVITYDTSRLDSVEVKSLICDLYPEIS</sequence>
<evidence type="ECO:0000313" key="2">
    <source>
        <dbReference type="Proteomes" id="UP000789366"/>
    </source>
</evidence>
<comment type="caution">
    <text evidence="1">The sequence shown here is derived from an EMBL/GenBank/DDBJ whole genome shotgun (WGS) entry which is preliminary data.</text>
</comment>
<gene>
    <name evidence="1" type="ORF">SPELUC_LOCUS4121</name>
</gene>
<keyword evidence="2" id="KW-1185">Reference proteome</keyword>
<name>A0ACA9LH50_9GLOM</name>
<organism evidence="1 2">
    <name type="scientific">Cetraspora pellucida</name>
    <dbReference type="NCBI Taxonomy" id="1433469"/>
    <lineage>
        <taxon>Eukaryota</taxon>
        <taxon>Fungi</taxon>
        <taxon>Fungi incertae sedis</taxon>
        <taxon>Mucoromycota</taxon>
        <taxon>Glomeromycotina</taxon>
        <taxon>Glomeromycetes</taxon>
        <taxon>Diversisporales</taxon>
        <taxon>Gigasporaceae</taxon>
        <taxon>Cetraspora</taxon>
    </lineage>
</organism>
<proteinExistence type="predicted"/>
<reference evidence="1" key="1">
    <citation type="submission" date="2021-06" db="EMBL/GenBank/DDBJ databases">
        <authorList>
            <person name="Kallberg Y."/>
            <person name="Tangrot J."/>
            <person name="Rosling A."/>
        </authorList>
    </citation>
    <scope>NUCLEOTIDE SEQUENCE</scope>
    <source>
        <strain evidence="1">28 12/20/2015</strain>
    </source>
</reference>
<evidence type="ECO:0000313" key="1">
    <source>
        <dbReference type="EMBL" id="CAG8525308.1"/>
    </source>
</evidence>